<evidence type="ECO:0000256" key="1">
    <source>
        <dbReference type="SAM" id="MobiDB-lite"/>
    </source>
</evidence>
<evidence type="ECO:0000313" key="3">
    <source>
        <dbReference type="Proteomes" id="UP001227192"/>
    </source>
</evidence>
<keyword evidence="3" id="KW-1185">Reference proteome</keyword>
<accession>A0AAI9TNZ9</accession>
<dbReference type="EMBL" id="LACB01000049">
    <property type="protein sequence ID" value="KAJ9490734.1"/>
    <property type="molecule type" value="Genomic_DNA"/>
</dbReference>
<comment type="caution">
    <text evidence="2">The sequence shown here is derived from an EMBL/GenBank/DDBJ whole genome shotgun (WGS) entry which is preliminary data.</text>
</comment>
<organism evidence="2 3">
    <name type="scientific">Penicillium thymicola</name>
    <dbReference type="NCBI Taxonomy" id="293382"/>
    <lineage>
        <taxon>Eukaryota</taxon>
        <taxon>Fungi</taxon>
        <taxon>Dikarya</taxon>
        <taxon>Ascomycota</taxon>
        <taxon>Pezizomycotina</taxon>
        <taxon>Eurotiomycetes</taxon>
        <taxon>Eurotiomycetidae</taxon>
        <taxon>Eurotiales</taxon>
        <taxon>Aspergillaceae</taxon>
        <taxon>Penicillium</taxon>
    </lineage>
</organism>
<protein>
    <submittedName>
        <fullName evidence="2">Uncharacterized protein</fullName>
    </submittedName>
</protein>
<reference evidence="2" key="2">
    <citation type="journal article" date="2016" name="Fungal Biol.">
        <title>Ochratoxin A production by Penicillium thymicola.</title>
        <authorList>
            <person name="Nguyen H.D.T."/>
            <person name="McMullin D.R."/>
            <person name="Ponomareva E."/>
            <person name="Riley R."/>
            <person name="Pomraning K.R."/>
            <person name="Baker S.E."/>
            <person name="Seifert K.A."/>
        </authorList>
    </citation>
    <scope>NUCLEOTIDE SEQUENCE</scope>
    <source>
        <strain evidence="2">DAOM 180753</strain>
    </source>
</reference>
<proteinExistence type="predicted"/>
<dbReference type="Proteomes" id="UP001227192">
    <property type="component" value="Unassembled WGS sequence"/>
</dbReference>
<evidence type="ECO:0000313" key="2">
    <source>
        <dbReference type="EMBL" id="KAJ9490734.1"/>
    </source>
</evidence>
<sequence length="76" mass="8348">MMPVYISPSFMSLPQLVFLFDFQELLPSVNFHQPCNINLTFPSTHYPAHYIQDVGSHGSSHAATTGPPCPLEAGSE</sequence>
<feature type="region of interest" description="Disordered" evidence="1">
    <location>
        <begin position="55"/>
        <end position="76"/>
    </location>
</feature>
<name>A0AAI9TNZ9_PENTH</name>
<reference evidence="2" key="1">
    <citation type="submission" date="2015-06" db="EMBL/GenBank/DDBJ databases">
        <authorList>
            <person name="Nguyen H."/>
        </authorList>
    </citation>
    <scope>NUCLEOTIDE SEQUENCE</scope>
    <source>
        <strain evidence="2">DAOM 180753</strain>
    </source>
</reference>
<dbReference type="AlphaFoldDB" id="A0AAI9TNZ9"/>
<gene>
    <name evidence="2" type="ORF">VN97_g2510</name>
</gene>